<name>A9FT69_SORC5</name>
<dbReference type="RefSeq" id="WP_012240937.1">
    <property type="nucleotide sequence ID" value="NC_010162.1"/>
</dbReference>
<dbReference type="BioCyc" id="SCEL448385:SCE_RS42670-MONOMER"/>
<feature type="compositionally biased region" description="Low complexity" evidence="1">
    <location>
        <begin position="331"/>
        <end position="347"/>
    </location>
</feature>
<dbReference type="KEGG" id="scl:sce8328"/>
<evidence type="ECO:0000313" key="4">
    <source>
        <dbReference type="Proteomes" id="UP000002139"/>
    </source>
</evidence>
<accession>A9FT69</accession>
<proteinExistence type="predicted"/>
<evidence type="ECO:0000313" key="3">
    <source>
        <dbReference type="EMBL" id="CAN98498.1"/>
    </source>
</evidence>
<feature type="compositionally biased region" description="Low complexity" evidence="1">
    <location>
        <begin position="480"/>
        <end position="528"/>
    </location>
</feature>
<feature type="compositionally biased region" description="Basic and acidic residues" evidence="1">
    <location>
        <begin position="537"/>
        <end position="546"/>
    </location>
</feature>
<evidence type="ECO:0000256" key="1">
    <source>
        <dbReference type="SAM" id="MobiDB-lite"/>
    </source>
</evidence>
<sequence length="575" mass="59153">MTTARPALDVLRAGPVASGATLWRSRGQLHVTLVAKASFALVPGGEARRIEPLELVRSEVYTRGNPMKPLLAASELAPWLARAEVVLTGHAWAPGGAPVRQMAVRLALLRAGAALVDKRLEVVGDRAGGAAAGAPPEPFVKMPIEYQRAFGGPGEPENPLGVGAGEGGGGALPNLLPPGGGRAPVGLGPIPPIVPSRTRLLRGLARAELEGIASIPDDFDWSYFQSAPADQRFDRVLGGEEIVLEGLSQHHPTLATRLPALRALATILLPNGAARWLPLVGDTLIVQPDAERCAVVFRGSFQVASEEVLSALRAAVGVEVGDEPVPWPDLSEAPAGAPSAASAAAGESAKRTDWSSTVRLGEGDVVDAPVSVAGVATGREPAREAAHPLEGTFPLDDTLPPAGSERRPREARTVPLPPPVRVRGPGQDDAVHAPFPIAPAGMRGEREGGERPSAPWAAGGAAAIPVIASPLEGTVDLGEPEATPAPAQTAPSLAQDIAPAPAEIAAPAPAPAQAAAPAPIATPAPARASEPLPAPERGPEVERSPEPRAPAPAPSAPKRERPDLLGSLYKRFRKD</sequence>
<dbReference type="AlphaFoldDB" id="A9FT69"/>
<evidence type="ECO:0000259" key="2">
    <source>
        <dbReference type="Pfam" id="PF09937"/>
    </source>
</evidence>
<dbReference type="InterPro" id="IPR018683">
    <property type="entry name" value="DUF2169"/>
</dbReference>
<feature type="compositionally biased region" description="Gly residues" evidence="1">
    <location>
        <begin position="162"/>
        <end position="171"/>
    </location>
</feature>
<dbReference type="eggNOG" id="COG5351">
    <property type="taxonomic scope" value="Bacteria"/>
</dbReference>
<reference evidence="3 4" key="1">
    <citation type="journal article" date="2007" name="Nat. Biotechnol.">
        <title>Complete genome sequence of the myxobacterium Sorangium cellulosum.</title>
        <authorList>
            <person name="Schneiker S."/>
            <person name="Perlova O."/>
            <person name="Kaiser O."/>
            <person name="Gerth K."/>
            <person name="Alici A."/>
            <person name="Altmeyer M.O."/>
            <person name="Bartels D."/>
            <person name="Bekel T."/>
            <person name="Beyer S."/>
            <person name="Bode E."/>
            <person name="Bode H.B."/>
            <person name="Bolten C.J."/>
            <person name="Choudhuri J.V."/>
            <person name="Doss S."/>
            <person name="Elnakady Y.A."/>
            <person name="Frank B."/>
            <person name="Gaigalat L."/>
            <person name="Goesmann A."/>
            <person name="Groeger C."/>
            <person name="Gross F."/>
            <person name="Jelsbak L."/>
            <person name="Jelsbak L."/>
            <person name="Kalinowski J."/>
            <person name="Kegler C."/>
            <person name="Knauber T."/>
            <person name="Konietzny S."/>
            <person name="Kopp M."/>
            <person name="Krause L."/>
            <person name="Krug D."/>
            <person name="Linke B."/>
            <person name="Mahmud T."/>
            <person name="Martinez-Arias R."/>
            <person name="McHardy A.C."/>
            <person name="Merai M."/>
            <person name="Meyer F."/>
            <person name="Mormann S."/>
            <person name="Munoz-Dorado J."/>
            <person name="Perez J."/>
            <person name="Pradella S."/>
            <person name="Rachid S."/>
            <person name="Raddatz G."/>
            <person name="Rosenau F."/>
            <person name="Rueckert C."/>
            <person name="Sasse F."/>
            <person name="Scharfe M."/>
            <person name="Schuster S.C."/>
            <person name="Suen G."/>
            <person name="Treuner-Lange A."/>
            <person name="Velicer G.J."/>
            <person name="Vorholter F.-J."/>
            <person name="Weissman K.J."/>
            <person name="Welch R.D."/>
            <person name="Wenzel S.C."/>
            <person name="Whitworth D.E."/>
            <person name="Wilhelm S."/>
            <person name="Wittmann C."/>
            <person name="Bloecker H."/>
            <person name="Puehler A."/>
            <person name="Mueller R."/>
        </authorList>
    </citation>
    <scope>NUCLEOTIDE SEQUENCE [LARGE SCALE GENOMIC DNA]</scope>
    <source>
        <strain evidence="4">So ce56</strain>
    </source>
</reference>
<feature type="region of interest" description="Disordered" evidence="1">
    <location>
        <begin position="152"/>
        <end position="178"/>
    </location>
</feature>
<gene>
    <name evidence="3" type="ordered locus">sce8328</name>
</gene>
<feature type="region of interest" description="Disordered" evidence="1">
    <location>
        <begin position="474"/>
        <end position="575"/>
    </location>
</feature>
<organism evidence="3 4">
    <name type="scientific">Sorangium cellulosum (strain So ce56)</name>
    <name type="common">Polyangium cellulosum (strain So ce56)</name>
    <dbReference type="NCBI Taxonomy" id="448385"/>
    <lineage>
        <taxon>Bacteria</taxon>
        <taxon>Pseudomonadati</taxon>
        <taxon>Myxococcota</taxon>
        <taxon>Polyangia</taxon>
        <taxon>Polyangiales</taxon>
        <taxon>Polyangiaceae</taxon>
        <taxon>Sorangium</taxon>
    </lineage>
</organism>
<protein>
    <recommendedName>
        <fullName evidence="2">DUF2169 domain-containing protein</fullName>
    </recommendedName>
</protein>
<dbReference type="OrthoDB" id="5516327at2"/>
<dbReference type="HOGENOM" id="CLU_024124_0_0_7"/>
<dbReference type="Proteomes" id="UP000002139">
    <property type="component" value="Chromosome"/>
</dbReference>
<feature type="region of interest" description="Disordered" evidence="1">
    <location>
        <begin position="325"/>
        <end position="356"/>
    </location>
</feature>
<keyword evidence="4" id="KW-1185">Reference proteome</keyword>
<feature type="domain" description="DUF2169" evidence="2">
    <location>
        <begin position="27"/>
        <end position="298"/>
    </location>
</feature>
<dbReference type="Pfam" id="PF09937">
    <property type="entry name" value="DUF2169"/>
    <property type="match status" value="1"/>
</dbReference>
<dbReference type="STRING" id="448385.sce8328"/>
<dbReference type="EMBL" id="AM746676">
    <property type="protein sequence ID" value="CAN98498.1"/>
    <property type="molecule type" value="Genomic_DNA"/>
</dbReference>
<feature type="region of interest" description="Disordered" evidence="1">
    <location>
        <begin position="384"/>
        <end position="457"/>
    </location>
</feature>